<dbReference type="InterPro" id="IPR050090">
    <property type="entry name" value="Tyrosine_recombinase_XerCD"/>
</dbReference>
<dbReference type="PANTHER" id="PTHR30349">
    <property type="entry name" value="PHAGE INTEGRASE-RELATED"/>
    <property type="match status" value="1"/>
</dbReference>
<evidence type="ECO:0000256" key="1">
    <source>
        <dbReference type="ARBA" id="ARBA00008857"/>
    </source>
</evidence>
<feature type="domain" description="Tyr recombinase" evidence="4">
    <location>
        <begin position="43"/>
        <end position="241"/>
    </location>
</feature>
<sequence length="249" mass="28870">MSPAYIRIMYSLLNQAFDKALKWKLIKHNPVLDSSPPVVKNNKKKSLWTLQEKKNFIDLVKKKGIEAPYITTIFTGMRRGEVLGLKWSDIDFNGGTIHVQRSLTRTRKNGIILKEVKTESSNRIIAISDFLVNILREHQNNQAINRKKFGKLYSVNDFVFCTLDGKSIEPRNLLRQFQHQIEEAKISKITFHDLRHLHATTFMALGENPKIVADRLGHSRVQVTLDFYSHVSPDLQRKIAEKFEKALFR</sequence>
<keyword evidence="3" id="KW-0233">DNA recombination</keyword>
<dbReference type="Gene3D" id="1.10.443.10">
    <property type="entry name" value="Intergrase catalytic core"/>
    <property type="match status" value="1"/>
</dbReference>
<evidence type="ECO:0000313" key="6">
    <source>
        <dbReference type="Proteomes" id="UP000681027"/>
    </source>
</evidence>
<keyword evidence="2" id="KW-0238">DNA-binding</keyword>
<evidence type="ECO:0000313" key="5">
    <source>
        <dbReference type="EMBL" id="MBS4188921.1"/>
    </source>
</evidence>
<dbReference type="Gene3D" id="1.10.150.130">
    <property type="match status" value="1"/>
</dbReference>
<accession>A0ABS5NM99</accession>
<dbReference type="SUPFAM" id="SSF56349">
    <property type="entry name" value="DNA breaking-rejoining enzymes"/>
    <property type="match status" value="1"/>
</dbReference>
<comment type="caution">
    <text evidence="5">The sequence shown here is derived from an EMBL/GenBank/DDBJ whole genome shotgun (WGS) entry which is preliminary data.</text>
</comment>
<dbReference type="PROSITE" id="PS51898">
    <property type="entry name" value="TYR_RECOMBINASE"/>
    <property type="match status" value="1"/>
</dbReference>
<dbReference type="EMBL" id="JAGYPM010000001">
    <property type="protein sequence ID" value="MBS4188921.1"/>
    <property type="molecule type" value="Genomic_DNA"/>
</dbReference>
<dbReference type="CDD" id="cd01189">
    <property type="entry name" value="INT_ICEBs1_C_like"/>
    <property type="match status" value="1"/>
</dbReference>
<evidence type="ECO:0000256" key="3">
    <source>
        <dbReference type="ARBA" id="ARBA00023172"/>
    </source>
</evidence>
<proteinExistence type="inferred from homology"/>
<dbReference type="InterPro" id="IPR013762">
    <property type="entry name" value="Integrase-like_cat_sf"/>
</dbReference>
<organism evidence="5 6">
    <name type="scientific">Cytobacillus citreus</name>
    <dbReference type="NCBI Taxonomy" id="2833586"/>
    <lineage>
        <taxon>Bacteria</taxon>
        <taxon>Bacillati</taxon>
        <taxon>Bacillota</taxon>
        <taxon>Bacilli</taxon>
        <taxon>Bacillales</taxon>
        <taxon>Bacillaceae</taxon>
        <taxon>Cytobacillus</taxon>
    </lineage>
</organism>
<protein>
    <submittedName>
        <fullName evidence="5">Site-specific integrase</fullName>
    </submittedName>
</protein>
<evidence type="ECO:0000259" key="4">
    <source>
        <dbReference type="PROSITE" id="PS51898"/>
    </source>
</evidence>
<dbReference type="InterPro" id="IPR010998">
    <property type="entry name" value="Integrase_recombinase_N"/>
</dbReference>
<name>A0ABS5NM99_9BACI</name>
<keyword evidence="6" id="KW-1185">Reference proteome</keyword>
<reference evidence="5 6" key="1">
    <citation type="submission" date="2021-05" db="EMBL/GenBank/DDBJ databases">
        <title>Novel Bacillus species.</title>
        <authorList>
            <person name="Liu G."/>
        </authorList>
    </citation>
    <scope>NUCLEOTIDE SEQUENCE [LARGE SCALE GENOMIC DNA]</scope>
    <source>
        <strain evidence="5 6">FJAT-49705</strain>
    </source>
</reference>
<gene>
    <name evidence="5" type="ORF">KHA94_01640</name>
</gene>
<dbReference type="RefSeq" id="WP_213100416.1">
    <property type="nucleotide sequence ID" value="NZ_JAGYPM010000001.1"/>
</dbReference>
<dbReference type="PANTHER" id="PTHR30349:SF64">
    <property type="entry name" value="PROPHAGE INTEGRASE INTD-RELATED"/>
    <property type="match status" value="1"/>
</dbReference>
<evidence type="ECO:0000256" key="2">
    <source>
        <dbReference type="ARBA" id="ARBA00023125"/>
    </source>
</evidence>
<comment type="similarity">
    <text evidence="1">Belongs to the 'phage' integrase family.</text>
</comment>
<dbReference type="InterPro" id="IPR002104">
    <property type="entry name" value="Integrase_catalytic"/>
</dbReference>
<dbReference type="Pfam" id="PF00589">
    <property type="entry name" value="Phage_integrase"/>
    <property type="match status" value="1"/>
</dbReference>
<dbReference type="InterPro" id="IPR011010">
    <property type="entry name" value="DNA_brk_join_enz"/>
</dbReference>
<dbReference type="Proteomes" id="UP000681027">
    <property type="component" value="Unassembled WGS sequence"/>
</dbReference>